<organism evidence="2 3">
    <name type="scientific">Clathrospora elynae</name>
    <dbReference type="NCBI Taxonomy" id="706981"/>
    <lineage>
        <taxon>Eukaryota</taxon>
        <taxon>Fungi</taxon>
        <taxon>Dikarya</taxon>
        <taxon>Ascomycota</taxon>
        <taxon>Pezizomycotina</taxon>
        <taxon>Dothideomycetes</taxon>
        <taxon>Pleosporomycetidae</taxon>
        <taxon>Pleosporales</taxon>
        <taxon>Diademaceae</taxon>
        <taxon>Clathrospora</taxon>
    </lineage>
</organism>
<keyword evidence="1" id="KW-0175">Coiled coil</keyword>
<sequence length="177" mass="20396">MFKPLSSSYKRHLQNHYQSSSGLKAIKKADFYPIFYQAWKDSFIEKHILKSFEATGLSPMDPEVVLKKFQQPTPQSPEGPIPLDNINRRSINCLVDATVDPILHEAKVIKATLTSLHASKQLLEQENEGLRQALNAKNNQGKRCQPLDLQQRKEYHSGAVFYLPRKIREARLWQIIK</sequence>
<proteinExistence type="predicted"/>
<dbReference type="EMBL" id="ML976109">
    <property type="protein sequence ID" value="KAF1938312.1"/>
    <property type="molecule type" value="Genomic_DNA"/>
</dbReference>
<dbReference type="OrthoDB" id="3798095at2759"/>
<name>A0A6A5SEM5_9PLEO</name>
<reference evidence="2" key="1">
    <citation type="journal article" date="2020" name="Stud. Mycol.">
        <title>101 Dothideomycetes genomes: a test case for predicting lifestyles and emergence of pathogens.</title>
        <authorList>
            <person name="Haridas S."/>
            <person name="Albert R."/>
            <person name="Binder M."/>
            <person name="Bloem J."/>
            <person name="Labutti K."/>
            <person name="Salamov A."/>
            <person name="Andreopoulos B."/>
            <person name="Baker S."/>
            <person name="Barry K."/>
            <person name="Bills G."/>
            <person name="Bluhm B."/>
            <person name="Cannon C."/>
            <person name="Castanera R."/>
            <person name="Culley D."/>
            <person name="Daum C."/>
            <person name="Ezra D."/>
            <person name="Gonzalez J."/>
            <person name="Henrissat B."/>
            <person name="Kuo A."/>
            <person name="Liang C."/>
            <person name="Lipzen A."/>
            <person name="Lutzoni F."/>
            <person name="Magnuson J."/>
            <person name="Mondo S."/>
            <person name="Nolan M."/>
            <person name="Ohm R."/>
            <person name="Pangilinan J."/>
            <person name="Park H.-J."/>
            <person name="Ramirez L."/>
            <person name="Alfaro M."/>
            <person name="Sun H."/>
            <person name="Tritt A."/>
            <person name="Yoshinaga Y."/>
            <person name="Zwiers L.-H."/>
            <person name="Turgeon B."/>
            <person name="Goodwin S."/>
            <person name="Spatafora J."/>
            <person name="Crous P."/>
            <person name="Grigoriev I."/>
        </authorList>
    </citation>
    <scope>NUCLEOTIDE SEQUENCE</scope>
    <source>
        <strain evidence="2">CBS 161.51</strain>
    </source>
</reference>
<evidence type="ECO:0000313" key="2">
    <source>
        <dbReference type="EMBL" id="KAF1938312.1"/>
    </source>
</evidence>
<evidence type="ECO:0000256" key="1">
    <source>
        <dbReference type="SAM" id="Coils"/>
    </source>
</evidence>
<evidence type="ECO:0000313" key="3">
    <source>
        <dbReference type="Proteomes" id="UP000800038"/>
    </source>
</evidence>
<dbReference type="Proteomes" id="UP000800038">
    <property type="component" value="Unassembled WGS sequence"/>
</dbReference>
<dbReference type="AlphaFoldDB" id="A0A6A5SEM5"/>
<feature type="coiled-coil region" evidence="1">
    <location>
        <begin position="113"/>
        <end position="140"/>
    </location>
</feature>
<gene>
    <name evidence="2" type="ORF">EJ02DRAFT_29011</name>
</gene>
<keyword evidence="3" id="KW-1185">Reference proteome</keyword>
<accession>A0A6A5SEM5</accession>
<protein>
    <submittedName>
        <fullName evidence="2">Uncharacterized protein</fullName>
    </submittedName>
</protein>